<dbReference type="SUPFAM" id="SSF54631">
    <property type="entry name" value="CBS-domain pair"/>
    <property type="match status" value="2"/>
</dbReference>
<reference evidence="5" key="1">
    <citation type="submission" date="2021-01" db="EMBL/GenBank/DDBJ databases">
        <authorList>
            <person name="Corre E."/>
            <person name="Pelletier E."/>
            <person name="Niang G."/>
            <person name="Scheremetjew M."/>
            <person name="Finn R."/>
            <person name="Kale V."/>
            <person name="Holt S."/>
            <person name="Cochrane G."/>
            <person name="Meng A."/>
            <person name="Brown T."/>
            <person name="Cohen L."/>
        </authorList>
    </citation>
    <scope>NUCLEOTIDE SEQUENCE</scope>
    <source>
        <strain evidence="5">CCAP1064/1</strain>
    </source>
</reference>
<name>A0A7S0GM12_9STRA</name>
<accession>A0A7S0GM12</accession>
<keyword evidence="2" id="KW-0129">CBS domain</keyword>
<keyword evidence="1" id="KW-0677">Repeat</keyword>
<feature type="region of interest" description="Disordered" evidence="3">
    <location>
        <begin position="291"/>
        <end position="319"/>
    </location>
</feature>
<dbReference type="GO" id="GO:0010960">
    <property type="term" value="P:magnesium ion homeostasis"/>
    <property type="evidence" value="ECO:0007669"/>
    <property type="project" value="InterPro"/>
</dbReference>
<dbReference type="InterPro" id="IPR044751">
    <property type="entry name" value="Ion_transp-like_CBS"/>
</dbReference>
<dbReference type="InterPro" id="IPR045095">
    <property type="entry name" value="ACDP"/>
</dbReference>
<sequence>MKIAAALCPLVRVVIFVLFPIAAPIAKMLDVFLGHSDASIVEFKRGELKSLVQFMYREQNNKHGMDKEEGDFEHTHDNSANGFHKSTSYIEGDEINVIEGALSMTTLTAENIFQPLAEVFAIEKDDELDEQKISEIYKSGFSRIPVYEKNRENICGIILTRKLIPKMLEDEKITMSSIQKSPLCVDSNMNLIDLLNLFQMGRSKDIAHMAIVCKDVNKAKYAISSGNPIPKSGGVIGVITLEDVIERLIKKEILDETDAENSPIVMSLTRGVSFGRKSTVRVNSLRRSGSMHSSVISTNGREKYQKEENETTPLSNDSSIFVDNESDREIRSERNLTLLHEDEAKVLEGALSLKTKFAADILTNLGRIYAVNSSDILNKQKILEICSSGFSRVPVYTGSVANICGYFLTKRLILIKDEDQMPVSSVIQQKPILVRSDLNLVDLLSKFIEEKNHMAVVCNNVKLAESAFREDSSIPLGAGVLGVVTLEDVIEEIIQEEIYDEKDVTKIEEDKEFIKYLSSKSFTDRSTRDRLFSVEITSDILDESSPLLC</sequence>
<dbReference type="PANTHER" id="PTHR12064">
    <property type="entry name" value="METAL TRANSPORTER CNNM"/>
    <property type="match status" value="1"/>
</dbReference>
<protein>
    <recommendedName>
        <fullName evidence="4">CBS domain-containing protein</fullName>
    </recommendedName>
</protein>
<evidence type="ECO:0000256" key="3">
    <source>
        <dbReference type="SAM" id="MobiDB-lite"/>
    </source>
</evidence>
<feature type="compositionally biased region" description="Basic and acidic residues" evidence="3">
    <location>
        <begin position="300"/>
        <end position="309"/>
    </location>
</feature>
<organism evidence="5">
    <name type="scientific">Proboscia inermis</name>
    <dbReference type="NCBI Taxonomy" id="420281"/>
    <lineage>
        <taxon>Eukaryota</taxon>
        <taxon>Sar</taxon>
        <taxon>Stramenopiles</taxon>
        <taxon>Ochrophyta</taxon>
        <taxon>Bacillariophyta</taxon>
        <taxon>Coscinodiscophyceae</taxon>
        <taxon>Rhizosoleniophycidae</taxon>
        <taxon>Rhizosoleniales</taxon>
        <taxon>Rhizosoleniaceae</taxon>
        <taxon>Proboscia</taxon>
    </lineage>
</organism>
<gene>
    <name evidence="5" type="ORF">PINE0816_LOCUS24430</name>
</gene>
<evidence type="ECO:0000313" key="5">
    <source>
        <dbReference type="EMBL" id="CAD8428260.1"/>
    </source>
</evidence>
<dbReference type="GO" id="GO:0030026">
    <property type="term" value="P:intracellular manganese ion homeostasis"/>
    <property type="evidence" value="ECO:0007669"/>
    <property type="project" value="TreeGrafter"/>
</dbReference>
<dbReference type="InterPro" id="IPR046342">
    <property type="entry name" value="CBS_dom_sf"/>
</dbReference>
<dbReference type="Gene3D" id="3.10.580.10">
    <property type="entry name" value="CBS-domain"/>
    <property type="match status" value="2"/>
</dbReference>
<feature type="domain" description="CBS" evidence="4">
    <location>
        <begin position="175"/>
        <end position="256"/>
    </location>
</feature>
<evidence type="ECO:0000256" key="1">
    <source>
        <dbReference type="ARBA" id="ARBA00022737"/>
    </source>
</evidence>
<dbReference type="PROSITE" id="PS51371">
    <property type="entry name" value="CBS"/>
    <property type="match status" value="2"/>
</dbReference>
<dbReference type="GO" id="GO:0005737">
    <property type="term" value="C:cytoplasm"/>
    <property type="evidence" value="ECO:0007669"/>
    <property type="project" value="TreeGrafter"/>
</dbReference>
<dbReference type="PANTHER" id="PTHR12064:SF97">
    <property type="entry name" value="METAL TRANSPORTER CNNM-5"/>
    <property type="match status" value="1"/>
</dbReference>
<dbReference type="InterPro" id="IPR000644">
    <property type="entry name" value="CBS_dom"/>
</dbReference>
<evidence type="ECO:0000256" key="2">
    <source>
        <dbReference type="PROSITE-ProRule" id="PRU00703"/>
    </source>
</evidence>
<dbReference type="EMBL" id="HBEL01053361">
    <property type="protein sequence ID" value="CAD8428260.1"/>
    <property type="molecule type" value="Transcribed_RNA"/>
</dbReference>
<dbReference type="CDD" id="cd04590">
    <property type="entry name" value="CBS_pair_CorC_HlyC_assoc"/>
    <property type="match status" value="1"/>
</dbReference>
<feature type="domain" description="CBS" evidence="4">
    <location>
        <begin position="427"/>
        <end position="501"/>
    </location>
</feature>
<evidence type="ECO:0000259" key="4">
    <source>
        <dbReference type="PROSITE" id="PS51371"/>
    </source>
</evidence>
<dbReference type="AlphaFoldDB" id="A0A7S0GM12"/>
<proteinExistence type="predicted"/>